<dbReference type="Proteomes" id="UP001153069">
    <property type="component" value="Unassembled WGS sequence"/>
</dbReference>
<gene>
    <name evidence="1" type="ORF">SEMRO_2400_G326220.1</name>
</gene>
<protein>
    <submittedName>
        <fullName evidence="1">Uncharacterized protein</fullName>
    </submittedName>
</protein>
<comment type="caution">
    <text evidence="1">The sequence shown here is derived from an EMBL/GenBank/DDBJ whole genome shotgun (WGS) entry which is preliminary data.</text>
</comment>
<evidence type="ECO:0000313" key="2">
    <source>
        <dbReference type="Proteomes" id="UP001153069"/>
    </source>
</evidence>
<dbReference type="EMBL" id="CAICTM010002398">
    <property type="protein sequence ID" value="CAB9529093.1"/>
    <property type="molecule type" value="Genomic_DNA"/>
</dbReference>
<sequence>MAWYIQRRYPRSKLQSYLATQLPQQLAHRLGNLVSRQQALLIWKSKAKVVSTAAIRSSLSRIREYIVSTSHPWSAHIGFVIPRVHHIHSLGDASLLGVGGYSPTLQFWFDIRWSAATLAKLQLPSTDPSFLHINALEFIAIIVQLAAITTRLRSIPSSGPSPFFPDGRPHLPIVLVETDNTSALSWAETATSSSSHGQALLDIYSELLRLQLFGINAKHIKGEDNVLADYLSRPTNASLSFPSRRAQLLARHPSMTTWDYFHLSAEMQQLLISRLSSVQPVEALQLPATLGQFVPTASTTSSLLTL</sequence>
<accession>A0A9N8HZV9</accession>
<dbReference type="OrthoDB" id="101778at2759"/>
<proteinExistence type="predicted"/>
<evidence type="ECO:0000313" key="1">
    <source>
        <dbReference type="EMBL" id="CAB9529093.1"/>
    </source>
</evidence>
<keyword evidence="2" id="KW-1185">Reference proteome</keyword>
<reference evidence="1" key="1">
    <citation type="submission" date="2020-06" db="EMBL/GenBank/DDBJ databases">
        <authorList>
            <consortium name="Plant Systems Biology data submission"/>
        </authorList>
    </citation>
    <scope>NUCLEOTIDE SEQUENCE</scope>
    <source>
        <strain evidence="1">D6</strain>
    </source>
</reference>
<name>A0A9N8HZV9_9STRA</name>
<dbReference type="AlphaFoldDB" id="A0A9N8HZV9"/>
<organism evidence="1 2">
    <name type="scientific">Seminavis robusta</name>
    <dbReference type="NCBI Taxonomy" id="568900"/>
    <lineage>
        <taxon>Eukaryota</taxon>
        <taxon>Sar</taxon>
        <taxon>Stramenopiles</taxon>
        <taxon>Ochrophyta</taxon>
        <taxon>Bacillariophyta</taxon>
        <taxon>Bacillariophyceae</taxon>
        <taxon>Bacillariophycidae</taxon>
        <taxon>Naviculales</taxon>
        <taxon>Naviculaceae</taxon>
        <taxon>Seminavis</taxon>
    </lineage>
</organism>